<dbReference type="SUPFAM" id="SSF48179">
    <property type="entry name" value="6-phosphogluconate dehydrogenase C-terminal domain-like"/>
    <property type="match status" value="1"/>
</dbReference>
<evidence type="ECO:0000256" key="2">
    <source>
        <dbReference type="ARBA" id="ARBA00022857"/>
    </source>
</evidence>
<dbReference type="SUPFAM" id="SSF51735">
    <property type="entry name" value="NAD(P)-binding Rossmann-fold domains"/>
    <property type="match status" value="1"/>
</dbReference>
<dbReference type="InterPro" id="IPR008927">
    <property type="entry name" value="6-PGluconate_DH-like_C_sf"/>
</dbReference>
<dbReference type="UniPathway" id="UPA00098">
    <property type="reaction ID" value="UER00361"/>
</dbReference>
<dbReference type="EMBL" id="SMFQ01000002">
    <property type="protein sequence ID" value="TCJ89291.1"/>
    <property type="molecule type" value="Genomic_DNA"/>
</dbReference>
<dbReference type="Proteomes" id="UP000294887">
    <property type="component" value="Unassembled WGS sequence"/>
</dbReference>
<dbReference type="Gene3D" id="1.10.3730.10">
    <property type="entry name" value="ProC C-terminal domain-like"/>
    <property type="match status" value="1"/>
</dbReference>
<dbReference type="GO" id="GO:0055129">
    <property type="term" value="P:L-proline biosynthetic process"/>
    <property type="evidence" value="ECO:0007669"/>
    <property type="project" value="UniProtKB-UniRule"/>
</dbReference>
<dbReference type="FunFam" id="1.10.3730.10:FF:000001">
    <property type="entry name" value="Pyrroline-5-carboxylate reductase"/>
    <property type="match status" value="1"/>
</dbReference>
<evidence type="ECO:0000256" key="1">
    <source>
        <dbReference type="ARBA" id="ARBA00005525"/>
    </source>
</evidence>
<evidence type="ECO:0000256" key="5">
    <source>
        <dbReference type="NCBIfam" id="TIGR00112"/>
    </source>
</evidence>
<reference evidence="9 10" key="1">
    <citation type="submission" date="2019-03" db="EMBL/GenBank/DDBJ databases">
        <title>Genomic Encyclopedia of Type Strains, Phase IV (KMG-IV): sequencing the most valuable type-strain genomes for metagenomic binning, comparative biology and taxonomic classification.</title>
        <authorList>
            <person name="Goeker M."/>
        </authorList>
    </citation>
    <scope>NUCLEOTIDE SEQUENCE [LARGE SCALE GENOMIC DNA]</scope>
    <source>
        <strain evidence="9 10">DSM 24830</strain>
    </source>
</reference>
<sequence>MGKTITFIGAGNMSRSLIAGLVQDGSKHNIRISDPNEEQLTGITANWAAINSYVNNAEAIDGADVVVLAVKPQIMQMVCEPLAEVFEAQNPLVISIAAGINLENLEKWLGGYSPAVVRCMPNTPSLVQSGMTGLFANEQVSEEQKNLAESIMRAVGSTLWLDNEGLMDTVTAVSGSGPAYFFLVMEAMQEAAQKMGLSAEDARLLVLQTAFGAAKLALESSDDASVLRQRVTSKGGTTEAALKKLVDGGLPSIFEEALVAAAIRSKELSKI</sequence>
<evidence type="ECO:0000313" key="9">
    <source>
        <dbReference type="EMBL" id="TCJ89291.1"/>
    </source>
</evidence>
<dbReference type="OrthoDB" id="9805754at2"/>
<dbReference type="PANTHER" id="PTHR11645">
    <property type="entry name" value="PYRROLINE-5-CARBOXYLATE REDUCTASE"/>
    <property type="match status" value="1"/>
</dbReference>
<feature type="binding site" evidence="6">
    <location>
        <begin position="8"/>
        <end position="13"/>
    </location>
    <ligand>
        <name>NADP(+)</name>
        <dbReference type="ChEBI" id="CHEBI:58349"/>
    </ligand>
</feature>
<feature type="domain" description="Pyrroline-5-carboxylate reductase dimerisation" evidence="8">
    <location>
        <begin position="164"/>
        <end position="268"/>
    </location>
</feature>
<keyword evidence="4" id="KW-0641">Proline biosynthesis</keyword>
<keyword evidence="4" id="KW-0963">Cytoplasm</keyword>
<dbReference type="InterPro" id="IPR028939">
    <property type="entry name" value="P5C_Rdtase_cat_N"/>
</dbReference>
<dbReference type="InterPro" id="IPR029036">
    <property type="entry name" value="P5CR_dimer"/>
</dbReference>
<dbReference type="Pfam" id="PF14748">
    <property type="entry name" value="P5CR_dimer"/>
    <property type="match status" value="1"/>
</dbReference>
<keyword evidence="4" id="KW-0028">Amino-acid biosynthesis</keyword>
<dbReference type="GO" id="GO:0005737">
    <property type="term" value="C:cytoplasm"/>
    <property type="evidence" value="ECO:0007669"/>
    <property type="project" value="UniProtKB-SubCell"/>
</dbReference>
<dbReference type="RefSeq" id="WP_131904926.1">
    <property type="nucleotide sequence ID" value="NZ_BAAAFU010000008.1"/>
</dbReference>
<feature type="binding site" evidence="6">
    <location>
        <position position="56"/>
    </location>
    <ligand>
        <name>NADPH</name>
        <dbReference type="ChEBI" id="CHEBI:57783"/>
    </ligand>
</feature>
<evidence type="ECO:0000259" key="8">
    <source>
        <dbReference type="Pfam" id="PF14748"/>
    </source>
</evidence>
<accession>A0A4R1FEI8</accession>
<evidence type="ECO:0000256" key="3">
    <source>
        <dbReference type="ARBA" id="ARBA00023002"/>
    </source>
</evidence>
<dbReference type="PANTHER" id="PTHR11645:SF0">
    <property type="entry name" value="PYRROLINE-5-CARBOXYLATE REDUCTASE 3"/>
    <property type="match status" value="1"/>
</dbReference>
<feature type="binding site" evidence="6">
    <location>
        <begin position="69"/>
        <end position="72"/>
    </location>
    <ligand>
        <name>NADP(+)</name>
        <dbReference type="ChEBI" id="CHEBI:58349"/>
    </ligand>
</feature>
<dbReference type="Pfam" id="PF03807">
    <property type="entry name" value="F420_oxidored"/>
    <property type="match status" value="1"/>
</dbReference>
<comment type="catalytic activity">
    <reaction evidence="4">
        <text>L-proline + NADP(+) = (S)-1-pyrroline-5-carboxylate + NADPH + 2 H(+)</text>
        <dbReference type="Rhea" id="RHEA:14109"/>
        <dbReference type="ChEBI" id="CHEBI:15378"/>
        <dbReference type="ChEBI" id="CHEBI:17388"/>
        <dbReference type="ChEBI" id="CHEBI:57783"/>
        <dbReference type="ChEBI" id="CHEBI:58349"/>
        <dbReference type="ChEBI" id="CHEBI:60039"/>
        <dbReference type="EC" id="1.5.1.2"/>
    </reaction>
</comment>
<proteinExistence type="inferred from homology"/>
<dbReference type="EC" id="1.5.1.2" evidence="4 5"/>
<keyword evidence="10" id="KW-1185">Reference proteome</keyword>
<comment type="pathway">
    <text evidence="4">Amino-acid biosynthesis; L-proline biosynthesis; L-proline from L-glutamate 5-semialdehyde: step 1/1.</text>
</comment>
<evidence type="ECO:0000259" key="7">
    <source>
        <dbReference type="Pfam" id="PF03807"/>
    </source>
</evidence>
<keyword evidence="2 4" id="KW-0521">NADP</keyword>
<dbReference type="InterPro" id="IPR000304">
    <property type="entry name" value="Pyrroline-COOH_reductase"/>
</dbReference>
<comment type="caution">
    <text evidence="9">The sequence shown here is derived from an EMBL/GenBank/DDBJ whole genome shotgun (WGS) entry which is preliminary data.</text>
</comment>
<dbReference type="HAMAP" id="MF_01925">
    <property type="entry name" value="P5C_reductase"/>
    <property type="match status" value="1"/>
</dbReference>
<dbReference type="GO" id="GO:0004735">
    <property type="term" value="F:pyrroline-5-carboxylate reductase activity"/>
    <property type="evidence" value="ECO:0007669"/>
    <property type="project" value="UniProtKB-UniRule"/>
</dbReference>
<keyword evidence="3 4" id="KW-0560">Oxidoreductase</keyword>
<comment type="similarity">
    <text evidence="1 4">Belongs to the pyrroline-5-carboxylate reductase family.</text>
</comment>
<dbReference type="NCBIfam" id="TIGR00112">
    <property type="entry name" value="proC"/>
    <property type="match status" value="1"/>
</dbReference>
<comment type="catalytic activity">
    <reaction evidence="4">
        <text>L-proline + NAD(+) = (S)-1-pyrroline-5-carboxylate + NADH + 2 H(+)</text>
        <dbReference type="Rhea" id="RHEA:14105"/>
        <dbReference type="ChEBI" id="CHEBI:15378"/>
        <dbReference type="ChEBI" id="CHEBI:17388"/>
        <dbReference type="ChEBI" id="CHEBI:57540"/>
        <dbReference type="ChEBI" id="CHEBI:57945"/>
        <dbReference type="ChEBI" id="CHEBI:60039"/>
        <dbReference type="EC" id="1.5.1.2"/>
    </reaction>
</comment>
<gene>
    <name evidence="4" type="primary">proC</name>
    <name evidence="9" type="ORF">EV695_1154</name>
</gene>
<comment type="subcellular location">
    <subcellularLocation>
        <location evidence="4">Cytoplasm</location>
    </subcellularLocation>
</comment>
<organism evidence="9 10">
    <name type="scientific">Cocleimonas flava</name>
    <dbReference type="NCBI Taxonomy" id="634765"/>
    <lineage>
        <taxon>Bacteria</taxon>
        <taxon>Pseudomonadati</taxon>
        <taxon>Pseudomonadota</taxon>
        <taxon>Gammaproteobacteria</taxon>
        <taxon>Thiotrichales</taxon>
        <taxon>Thiotrichaceae</taxon>
        <taxon>Cocleimonas</taxon>
    </lineage>
</organism>
<evidence type="ECO:0000256" key="4">
    <source>
        <dbReference type="HAMAP-Rule" id="MF_01925"/>
    </source>
</evidence>
<feature type="domain" description="Pyrroline-5-carboxylate reductase catalytic N-terminal" evidence="7">
    <location>
        <begin position="4"/>
        <end position="99"/>
    </location>
</feature>
<comment type="function">
    <text evidence="4">Catalyzes the reduction of 1-pyrroline-5-carboxylate (PCA) to L-proline.</text>
</comment>
<evidence type="ECO:0000256" key="6">
    <source>
        <dbReference type="PIRSR" id="PIRSR000193-1"/>
    </source>
</evidence>
<dbReference type="InterPro" id="IPR036291">
    <property type="entry name" value="NAD(P)-bd_dom_sf"/>
</dbReference>
<protein>
    <recommendedName>
        <fullName evidence="4 5">Pyrroline-5-carboxylate reductase</fullName>
        <shortName evidence="4">P5C reductase</shortName>
        <shortName evidence="4">P5CR</shortName>
        <ecNumber evidence="4 5">1.5.1.2</ecNumber>
    </recommendedName>
    <alternativeName>
        <fullName evidence="4">PCA reductase</fullName>
    </alternativeName>
</protein>
<dbReference type="Gene3D" id="3.40.50.720">
    <property type="entry name" value="NAD(P)-binding Rossmann-like Domain"/>
    <property type="match status" value="1"/>
</dbReference>
<dbReference type="AlphaFoldDB" id="A0A4R1FEI8"/>
<name>A0A4R1FEI8_9GAMM</name>
<evidence type="ECO:0000313" key="10">
    <source>
        <dbReference type="Proteomes" id="UP000294887"/>
    </source>
</evidence>
<dbReference type="PIRSF" id="PIRSF000193">
    <property type="entry name" value="Pyrrol-5-carb_rd"/>
    <property type="match status" value="1"/>
</dbReference>